<protein>
    <submittedName>
        <fullName evidence="2">Uncharacterized protein</fullName>
    </submittedName>
</protein>
<feature type="region of interest" description="Disordered" evidence="1">
    <location>
        <begin position="76"/>
        <end position="136"/>
    </location>
</feature>
<organism evidence="2">
    <name type="scientific">Alexandrium monilatum</name>
    <dbReference type="NCBI Taxonomy" id="311494"/>
    <lineage>
        <taxon>Eukaryota</taxon>
        <taxon>Sar</taxon>
        <taxon>Alveolata</taxon>
        <taxon>Dinophyceae</taxon>
        <taxon>Gonyaulacales</taxon>
        <taxon>Pyrocystaceae</taxon>
        <taxon>Alexandrium</taxon>
    </lineage>
</organism>
<gene>
    <name evidence="2" type="ORF">AMON00008_LOCUS6751</name>
</gene>
<dbReference type="EMBL" id="HBNR01010359">
    <property type="protein sequence ID" value="CAE4567132.1"/>
    <property type="molecule type" value="Transcribed_RNA"/>
</dbReference>
<reference evidence="2" key="1">
    <citation type="submission" date="2021-01" db="EMBL/GenBank/DDBJ databases">
        <authorList>
            <person name="Corre E."/>
            <person name="Pelletier E."/>
            <person name="Niang G."/>
            <person name="Scheremetjew M."/>
            <person name="Finn R."/>
            <person name="Kale V."/>
            <person name="Holt S."/>
            <person name="Cochrane G."/>
            <person name="Meng A."/>
            <person name="Brown T."/>
            <person name="Cohen L."/>
        </authorList>
    </citation>
    <scope>NUCLEOTIDE SEQUENCE</scope>
    <source>
        <strain evidence="2">CCMP3105</strain>
    </source>
</reference>
<feature type="compositionally biased region" description="Acidic residues" evidence="1">
    <location>
        <begin position="110"/>
        <end position="125"/>
    </location>
</feature>
<sequence>MRPKDPRRSKSASALQSAAAMTLKGDSPAMKLPALKAGSGRVSTWSRPAARVTAAEKDGMPVQGKLDQLEQLEQLQRASEEPRTAKLHKRPMSPVFEEDLEEGQIHDLPVAEEEEDGEGNDAQDEEQLRHLEEVESELEAELQAALSELAGYMQTAKVDELHGDLRIRMAQLAPRMKTLDERGKNLRRGVRRR</sequence>
<evidence type="ECO:0000256" key="1">
    <source>
        <dbReference type="SAM" id="MobiDB-lite"/>
    </source>
</evidence>
<accession>A0A7S4PZS3</accession>
<evidence type="ECO:0000313" key="2">
    <source>
        <dbReference type="EMBL" id="CAE4567132.1"/>
    </source>
</evidence>
<feature type="compositionally biased region" description="Low complexity" evidence="1">
    <location>
        <begin position="11"/>
        <end position="20"/>
    </location>
</feature>
<feature type="region of interest" description="Disordered" evidence="1">
    <location>
        <begin position="1"/>
        <end position="27"/>
    </location>
</feature>
<name>A0A7S4PZS3_9DINO</name>
<dbReference type="AlphaFoldDB" id="A0A7S4PZS3"/>
<proteinExistence type="predicted"/>